<feature type="chain" id="PRO_5040823009" evidence="1">
    <location>
        <begin position="21"/>
        <end position="161"/>
    </location>
</feature>
<dbReference type="Proteomes" id="UP001165122">
    <property type="component" value="Unassembled WGS sequence"/>
</dbReference>
<evidence type="ECO:0000256" key="1">
    <source>
        <dbReference type="SAM" id="SignalP"/>
    </source>
</evidence>
<keyword evidence="3" id="KW-1185">Reference proteome</keyword>
<sequence length="161" mass="17363">MRALTVAFATLFSGAILVGALTTPPMEIDASNVHDNARKLESFGPYSIGYYGGTKVASVYTSSSSSYDCSWNVHKTDGDYMDIYFTGGSSSTSCGVSSGAPASYYEDITWNDYENSKSSETSGAFGYSEYCVVVICRNTYYNCDDVEIDLTCTDQSTPTPP</sequence>
<feature type="signal peptide" evidence="1">
    <location>
        <begin position="1"/>
        <end position="20"/>
    </location>
</feature>
<proteinExistence type="predicted"/>
<gene>
    <name evidence="2" type="ORF">TrLO_g6092</name>
</gene>
<evidence type="ECO:0000313" key="2">
    <source>
        <dbReference type="EMBL" id="GMI07267.1"/>
    </source>
</evidence>
<name>A0A9W7CIT2_9STRA</name>
<comment type="caution">
    <text evidence="2">The sequence shown here is derived from an EMBL/GenBank/DDBJ whole genome shotgun (WGS) entry which is preliminary data.</text>
</comment>
<accession>A0A9W7CIT2</accession>
<dbReference type="EMBL" id="BRXW01000110">
    <property type="protein sequence ID" value="GMI07267.1"/>
    <property type="molecule type" value="Genomic_DNA"/>
</dbReference>
<evidence type="ECO:0000313" key="3">
    <source>
        <dbReference type="Proteomes" id="UP001165122"/>
    </source>
</evidence>
<protein>
    <submittedName>
        <fullName evidence="2">Uncharacterized protein</fullName>
    </submittedName>
</protein>
<dbReference type="AlphaFoldDB" id="A0A9W7CIT2"/>
<keyword evidence="1" id="KW-0732">Signal</keyword>
<organism evidence="2 3">
    <name type="scientific">Triparma laevis f. longispina</name>
    <dbReference type="NCBI Taxonomy" id="1714387"/>
    <lineage>
        <taxon>Eukaryota</taxon>
        <taxon>Sar</taxon>
        <taxon>Stramenopiles</taxon>
        <taxon>Ochrophyta</taxon>
        <taxon>Bolidophyceae</taxon>
        <taxon>Parmales</taxon>
        <taxon>Triparmaceae</taxon>
        <taxon>Triparma</taxon>
    </lineage>
</organism>
<reference evidence="3" key="1">
    <citation type="journal article" date="2023" name="Commun. Biol.">
        <title>Genome analysis of Parmales, the sister group of diatoms, reveals the evolutionary specialization of diatoms from phago-mixotrophs to photoautotrophs.</title>
        <authorList>
            <person name="Ban H."/>
            <person name="Sato S."/>
            <person name="Yoshikawa S."/>
            <person name="Yamada K."/>
            <person name="Nakamura Y."/>
            <person name="Ichinomiya M."/>
            <person name="Sato N."/>
            <person name="Blanc-Mathieu R."/>
            <person name="Endo H."/>
            <person name="Kuwata A."/>
            <person name="Ogata H."/>
        </authorList>
    </citation>
    <scope>NUCLEOTIDE SEQUENCE [LARGE SCALE GENOMIC DNA]</scope>
    <source>
        <strain evidence="3">NIES 3700</strain>
    </source>
</reference>